<feature type="transmembrane region" description="Helical" evidence="2">
    <location>
        <begin position="67"/>
        <end position="89"/>
    </location>
</feature>
<accession>A0A6C0ATR9</accession>
<keyword evidence="2" id="KW-0472">Membrane</keyword>
<feature type="transmembrane region" description="Helical" evidence="2">
    <location>
        <begin position="109"/>
        <end position="131"/>
    </location>
</feature>
<keyword evidence="2" id="KW-0812">Transmembrane</keyword>
<name>A0A6C0ATR9_9ZZZZ</name>
<keyword evidence="2" id="KW-1133">Transmembrane helix</keyword>
<dbReference type="EMBL" id="MN738752">
    <property type="protein sequence ID" value="QHS83329.1"/>
    <property type="molecule type" value="Genomic_DNA"/>
</dbReference>
<protein>
    <submittedName>
        <fullName evidence="3">Uncharacterized protein</fullName>
    </submittedName>
</protein>
<feature type="compositionally biased region" description="Basic and acidic residues" evidence="1">
    <location>
        <begin position="157"/>
        <end position="167"/>
    </location>
</feature>
<sequence length="225" mass="24897">MESLNEVSENPKNTFMSHVFSTTEESKAEFMNILQYAFLAIIPIVALNKTIHHFIPEADHDKSNLELLVEVLLQVTIMFVGIVLIHRVVTYIPTYSGFKYDNLTLTNVIIAFLVVVLSIQTKLGIKVNILVERVNEMINGREPMTEEEAPKQRASRHRESQADHLDNSEQQQGAFPPAPVATSHQGSGGYDHMMGGSQQGQAPIQEMFEPMAANGLVGGAFGASF</sequence>
<proteinExistence type="predicted"/>
<feature type="transmembrane region" description="Helical" evidence="2">
    <location>
        <begin position="33"/>
        <end position="55"/>
    </location>
</feature>
<reference evidence="3" key="1">
    <citation type="journal article" date="2020" name="Nature">
        <title>Giant virus diversity and host interactions through global metagenomics.</title>
        <authorList>
            <person name="Schulz F."/>
            <person name="Roux S."/>
            <person name="Paez-Espino D."/>
            <person name="Jungbluth S."/>
            <person name="Walsh D.A."/>
            <person name="Denef V.J."/>
            <person name="McMahon K.D."/>
            <person name="Konstantinidis K.T."/>
            <person name="Eloe-Fadrosh E.A."/>
            <person name="Kyrpides N.C."/>
            <person name="Woyke T."/>
        </authorList>
    </citation>
    <scope>NUCLEOTIDE SEQUENCE</scope>
    <source>
        <strain evidence="3">GVMAG-S-ERX555943-30</strain>
    </source>
</reference>
<evidence type="ECO:0000256" key="2">
    <source>
        <dbReference type="SAM" id="Phobius"/>
    </source>
</evidence>
<organism evidence="3">
    <name type="scientific">viral metagenome</name>
    <dbReference type="NCBI Taxonomy" id="1070528"/>
    <lineage>
        <taxon>unclassified sequences</taxon>
        <taxon>metagenomes</taxon>
        <taxon>organismal metagenomes</taxon>
    </lineage>
</organism>
<evidence type="ECO:0000256" key="1">
    <source>
        <dbReference type="SAM" id="MobiDB-lite"/>
    </source>
</evidence>
<dbReference type="AlphaFoldDB" id="A0A6C0ATR9"/>
<evidence type="ECO:0000313" key="3">
    <source>
        <dbReference type="EMBL" id="QHS83329.1"/>
    </source>
</evidence>
<feature type="region of interest" description="Disordered" evidence="1">
    <location>
        <begin position="141"/>
        <end position="198"/>
    </location>
</feature>